<dbReference type="RefSeq" id="XP_001882514.1">
    <property type="nucleotide sequence ID" value="XM_001882479.1"/>
</dbReference>
<keyword evidence="2" id="KW-0560">Oxidoreductase</keyword>
<reference evidence="4 5" key="1">
    <citation type="journal article" date="2008" name="Nature">
        <title>The genome of Laccaria bicolor provides insights into mycorrhizal symbiosis.</title>
        <authorList>
            <person name="Martin F."/>
            <person name="Aerts A."/>
            <person name="Ahren D."/>
            <person name="Brun A."/>
            <person name="Danchin E.G.J."/>
            <person name="Duchaussoy F."/>
            <person name="Gibon J."/>
            <person name="Kohler A."/>
            <person name="Lindquist E."/>
            <person name="Pereda V."/>
            <person name="Salamov A."/>
            <person name="Shapiro H.J."/>
            <person name="Wuyts J."/>
            <person name="Blaudez D."/>
            <person name="Buee M."/>
            <person name="Brokstein P."/>
            <person name="Canbaeck B."/>
            <person name="Cohen D."/>
            <person name="Courty P.E."/>
            <person name="Coutinho P.M."/>
            <person name="Delaruelle C."/>
            <person name="Detter J.C."/>
            <person name="Deveau A."/>
            <person name="DiFazio S."/>
            <person name="Duplessis S."/>
            <person name="Fraissinet-Tachet L."/>
            <person name="Lucic E."/>
            <person name="Frey-Klett P."/>
            <person name="Fourrey C."/>
            <person name="Feussner I."/>
            <person name="Gay G."/>
            <person name="Grimwood J."/>
            <person name="Hoegger P.J."/>
            <person name="Jain P."/>
            <person name="Kilaru S."/>
            <person name="Labbe J."/>
            <person name="Lin Y.C."/>
            <person name="Legue V."/>
            <person name="Le Tacon F."/>
            <person name="Marmeisse R."/>
            <person name="Melayah D."/>
            <person name="Montanini B."/>
            <person name="Muratet M."/>
            <person name="Nehls U."/>
            <person name="Niculita-Hirzel H."/>
            <person name="Oudot-Le Secq M.P."/>
            <person name="Peter M."/>
            <person name="Quesneville H."/>
            <person name="Rajashekar B."/>
            <person name="Reich M."/>
            <person name="Rouhier N."/>
            <person name="Schmutz J."/>
            <person name="Yin T."/>
            <person name="Chalot M."/>
            <person name="Henrissat B."/>
            <person name="Kuees U."/>
            <person name="Lucas S."/>
            <person name="Van de Peer Y."/>
            <person name="Podila G.K."/>
            <person name="Polle A."/>
            <person name="Pukkila P.J."/>
            <person name="Richardson P.M."/>
            <person name="Rouze P."/>
            <person name="Sanders I.R."/>
            <person name="Stajich J.E."/>
            <person name="Tunlid A."/>
            <person name="Tuskan G."/>
            <person name="Grigoriev I.V."/>
        </authorList>
    </citation>
    <scope>NUCLEOTIDE SEQUENCE [LARGE SCALE GENOMIC DNA]</scope>
    <source>
        <strain evidence="5">S238N-H82 / ATCC MYA-4686</strain>
    </source>
</reference>
<gene>
    <name evidence="4" type="ORF">LACBIDRAFT_299713</name>
</gene>
<dbReference type="PANTHER" id="PTHR33365">
    <property type="entry name" value="YALI0B05434P"/>
    <property type="match status" value="1"/>
</dbReference>
<evidence type="ECO:0000256" key="3">
    <source>
        <dbReference type="ARBA" id="ARBA00035112"/>
    </source>
</evidence>
<dbReference type="GO" id="GO:0016491">
    <property type="term" value="F:oxidoreductase activity"/>
    <property type="evidence" value="ECO:0007669"/>
    <property type="project" value="UniProtKB-KW"/>
</dbReference>
<proteinExistence type="inferred from homology"/>
<accession>B0DF91</accession>
<sequence>MFTFLPTTIFLAAFYTSGPIRHGGTREYLYEGSDYPQRWDILPLENVQITIENSVHFALDSPLGGLEWNSTLPSGGGFLYLGENLEQFSISTFHQLRCLDIVRQGLVKFRNEGRRRTPNALVHHCMNYLRQMILCRSDLRLEHGRHLLRGIAVSDVTHSTCKDWGPVFKAAEDNYRNYVQKLSGKKHV</sequence>
<dbReference type="InParanoid" id="B0DF91"/>
<dbReference type="GO" id="GO:0043386">
    <property type="term" value="P:mycotoxin biosynthetic process"/>
    <property type="evidence" value="ECO:0007669"/>
    <property type="project" value="InterPro"/>
</dbReference>
<evidence type="ECO:0000313" key="4">
    <source>
        <dbReference type="EMBL" id="EDR06667.1"/>
    </source>
</evidence>
<dbReference type="KEGG" id="lbc:LACBIDRAFT_299713"/>
<evidence type="ECO:0000256" key="2">
    <source>
        <dbReference type="ARBA" id="ARBA00023002"/>
    </source>
</evidence>
<dbReference type="PANTHER" id="PTHR33365:SF11">
    <property type="entry name" value="TAT PATHWAY SIGNAL SEQUENCE"/>
    <property type="match status" value="1"/>
</dbReference>
<evidence type="ECO:0000313" key="5">
    <source>
        <dbReference type="Proteomes" id="UP000001194"/>
    </source>
</evidence>
<comment type="similarity">
    <text evidence="3">Belongs to the ustYa family.</text>
</comment>
<dbReference type="Proteomes" id="UP000001194">
    <property type="component" value="Unassembled WGS sequence"/>
</dbReference>
<dbReference type="EMBL" id="DS547107">
    <property type="protein sequence ID" value="EDR06667.1"/>
    <property type="molecule type" value="Genomic_DNA"/>
</dbReference>
<dbReference type="GeneID" id="6078214"/>
<dbReference type="AlphaFoldDB" id="B0DF91"/>
<name>B0DF91_LACBS</name>
<keyword evidence="5" id="KW-1185">Reference proteome</keyword>
<organism evidence="5">
    <name type="scientific">Laccaria bicolor (strain S238N-H82 / ATCC MYA-4686)</name>
    <name type="common">Bicoloured deceiver</name>
    <name type="synonym">Laccaria laccata var. bicolor</name>
    <dbReference type="NCBI Taxonomy" id="486041"/>
    <lineage>
        <taxon>Eukaryota</taxon>
        <taxon>Fungi</taxon>
        <taxon>Dikarya</taxon>
        <taxon>Basidiomycota</taxon>
        <taxon>Agaricomycotina</taxon>
        <taxon>Agaricomycetes</taxon>
        <taxon>Agaricomycetidae</taxon>
        <taxon>Agaricales</taxon>
        <taxon>Agaricineae</taxon>
        <taxon>Hydnangiaceae</taxon>
        <taxon>Laccaria</taxon>
    </lineage>
</organism>
<protein>
    <submittedName>
        <fullName evidence="4">Predicted protein</fullName>
    </submittedName>
</protein>
<dbReference type="HOGENOM" id="CLU_042941_8_3_1"/>
<dbReference type="InterPro" id="IPR021765">
    <property type="entry name" value="UstYa-like"/>
</dbReference>
<dbReference type="OrthoDB" id="3687641at2759"/>
<comment type="pathway">
    <text evidence="1">Mycotoxin biosynthesis.</text>
</comment>
<evidence type="ECO:0000256" key="1">
    <source>
        <dbReference type="ARBA" id="ARBA00004685"/>
    </source>
</evidence>
<dbReference type="Pfam" id="PF11807">
    <property type="entry name" value="UstYa"/>
    <property type="match status" value="1"/>
</dbReference>